<reference evidence="1 2" key="1">
    <citation type="submission" date="2021-08" db="EMBL/GenBank/DDBJ databases">
        <title>Comparative Genomics Analysis of the Genus Qipengyuania Reveals Extensive Genetic Diversity and Metabolic Versatility, Including the Description of Fifteen Novel Species.</title>
        <authorList>
            <person name="Liu Y."/>
        </authorList>
    </citation>
    <scope>NUCLEOTIDE SEQUENCE [LARGE SCALE GENOMIC DNA]</scope>
    <source>
        <strain evidence="1 2">GH25</strain>
    </source>
</reference>
<gene>
    <name evidence="1" type="ORF">K3177_03675</name>
</gene>
<name>A0ABS7JID9_9SPHN</name>
<sequence>MTIHRLDLDIAIYRDRVQVTHRPTDTFVDQRAEYAFSSDSSVVANPRYLEDTIVRGIRQVIATGGFSLRDPIARVVSCESPLGEADMEVVRTALIEAGMRKVVFEFDG</sequence>
<protein>
    <submittedName>
        <fullName evidence="1">Uncharacterized protein</fullName>
    </submittedName>
</protein>
<dbReference type="EMBL" id="JAIGNQ010000001">
    <property type="protein sequence ID" value="MBX7487607.1"/>
    <property type="molecule type" value="Genomic_DNA"/>
</dbReference>
<comment type="caution">
    <text evidence="1">The sequence shown here is derived from an EMBL/GenBank/DDBJ whole genome shotgun (WGS) entry which is preliminary data.</text>
</comment>
<dbReference type="Proteomes" id="UP000776651">
    <property type="component" value="Unassembled WGS sequence"/>
</dbReference>
<proteinExistence type="predicted"/>
<organism evidence="1 2">
    <name type="scientific">Qipengyuania pacifica</name>
    <dbReference type="NCBI Taxonomy" id="2860199"/>
    <lineage>
        <taxon>Bacteria</taxon>
        <taxon>Pseudomonadati</taxon>
        <taxon>Pseudomonadota</taxon>
        <taxon>Alphaproteobacteria</taxon>
        <taxon>Sphingomonadales</taxon>
        <taxon>Erythrobacteraceae</taxon>
        <taxon>Qipengyuania</taxon>
    </lineage>
</organism>
<keyword evidence="2" id="KW-1185">Reference proteome</keyword>
<evidence type="ECO:0000313" key="1">
    <source>
        <dbReference type="EMBL" id="MBX7487607.1"/>
    </source>
</evidence>
<accession>A0ABS7JID9</accession>
<dbReference type="RefSeq" id="WP_103023034.1">
    <property type="nucleotide sequence ID" value="NZ_JAHWXO010000008.1"/>
</dbReference>
<evidence type="ECO:0000313" key="2">
    <source>
        <dbReference type="Proteomes" id="UP000776651"/>
    </source>
</evidence>